<dbReference type="PANTHER" id="PTHR42985:SF21">
    <property type="entry name" value="SODIUM-DEPENDENT MULTIVITAMIN TRANSPORTER-LIKE PROTEIN"/>
    <property type="match status" value="1"/>
</dbReference>
<evidence type="ECO:0000256" key="2">
    <source>
        <dbReference type="ARBA" id="ARBA00006434"/>
    </source>
</evidence>
<organism evidence="13">
    <name type="scientific">Timema tahoe</name>
    <dbReference type="NCBI Taxonomy" id="61484"/>
    <lineage>
        <taxon>Eukaryota</taxon>
        <taxon>Metazoa</taxon>
        <taxon>Ecdysozoa</taxon>
        <taxon>Arthropoda</taxon>
        <taxon>Hexapoda</taxon>
        <taxon>Insecta</taxon>
        <taxon>Pterygota</taxon>
        <taxon>Neoptera</taxon>
        <taxon>Polyneoptera</taxon>
        <taxon>Phasmatodea</taxon>
        <taxon>Timematodea</taxon>
        <taxon>Timematoidea</taxon>
        <taxon>Timematidae</taxon>
        <taxon>Timema</taxon>
    </lineage>
</organism>
<feature type="transmembrane region" description="Helical" evidence="12">
    <location>
        <begin position="312"/>
        <end position="332"/>
    </location>
</feature>
<evidence type="ECO:0000256" key="11">
    <source>
        <dbReference type="RuleBase" id="RU362091"/>
    </source>
</evidence>
<feature type="transmembrane region" description="Helical" evidence="12">
    <location>
        <begin position="138"/>
        <end position="160"/>
    </location>
</feature>
<evidence type="ECO:0000256" key="12">
    <source>
        <dbReference type="SAM" id="Phobius"/>
    </source>
</evidence>
<dbReference type="AlphaFoldDB" id="A0A7R9FEZ7"/>
<evidence type="ECO:0000256" key="3">
    <source>
        <dbReference type="ARBA" id="ARBA00022448"/>
    </source>
</evidence>
<dbReference type="PROSITE" id="PS50283">
    <property type="entry name" value="NA_SOLUT_SYMP_3"/>
    <property type="match status" value="2"/>
</dbReference>
<evidence type="ECO:0008006" key="14">
    <source>
        <dbReference type="Google" id="ProtNLM"/>
    </source>
</evidence>
<evidence type="ECO:0000256" key="7">
    <source>
        <dbReference type="ARBA" id="ARBA00023053"/>
    </source>
</evidence>
<sequence>MQVIMSTNSSTVSDDMGYLHFGWFDHSAFILMLALSTVVGLIVALCGKQDTKVDYLHGGKTMGVVPIAMSLIFSQISGIALMGIPSDVYIYGSQFYIICISIIIACIISSYVFLPVFFDLQLTSIYEGGLKAVVWTDFLQSFVTVGSSLSVIVIGLWRLGGPQVVWQRSYEGGRLELFKSLAIFCVGNITMKTVTVAIGLIIFATYHDCDPLTTKKIKKIDQILPYYVMDTVANVPGLPGLFIAGIFSASLSTLSSTMNCLSGTIYEDFIFPFIRENKRLQSRAHIILKITVAVIGLVCIAMVFIVERLGGVFEGALVGTTTSFLLMSWMSLGAQHAMASGSFSFPQLPLSVESCDDFNGTQSYYPKHQAGSQRTTPDNSEVFILYRVSFMLYSVVGTLLVLIVGLLVSWVTGFTDPDLLDQRLIVPFMKKFVGRRLKNRIRPEEKVLL</sequence>
<dbReference type="GO" id="GO:0006814">
    <property type="term" value="P:sodium ion transport"/>
    <property type="evidence" value="ECO:0007669"/>
    <property type="project" value="UniProtKB-KW"/>
</dbReference>
<dbReference type="EMBL" id="OE000056">
    <property type="protein sequence ID" value="CAD7452200.1"/>
    <property type="molecule type" value="Genomic_DNA"/>
</dbReference>
<feature type="transmembrane region" description="Helical" evidence="12">
    <location>
        <begin position="241"/>
        <end position="266"/>
    </location>
</feature>
<evidence type="ECO:0000256" key="1">
    <source>
        <dbReference type="ARBA" id="ARBA00004651"/>
    </source>
</evidence>
<accession>A0A7R9FEZ7</accession>
<evidence type="ECO:0000313" key="13">
    <source>
        <dbReference type="EMBL" id="CAD7452200.1"/>
    </source>
</evidence>
<keyword evidence="5 12" id="KW-0812">Transmembrane</keyword>
<keyword evidence="3" id="KW-0813">Transport</keyword>
<evidence type="ECO:0000256" key="10">
    <source>
        <dbReference type="ARBA" id="ARBA00023201"/>
    </source>
</evidence>
<dbReference type="Gene3D" id="1.20.1730.10">
    <property type="entry name" value="Sodium/glucose cotransporter"/>
    <property type="match status" value="2"/>
</dbReference>
<feature type="transmembrane region" description="Helical" evidence="12">
    <location>
        <begin position="390"/>
        <end position="411"/>
    </location>
</feature>
<reference evidence="13" key="1">
    <citation type="submission" date="2020-11" db="EMBL/GenBank/DDBJ databases">
        <authorList>
            <person name="Tran Van P."/>
        </authorList>
    </citation>
    <scope>NUCLEOTIDE SEQUENCE</scope>
</reference>
<evidence type="ECO:0000256" key="6">
    <source>
        <dbReference type="ARBA" id="ARBA00022989"/>
    </source>
</evidence>
<keyword evidence="10" id="KW-0739">Sodium transport</keyword>
<evidence type="ECO:0000256" key="5">
    <source>
        <dbReference type="ARBA" id="ARBA00022692"/>
    </source>
</evidence>
<feature type="transmembrane region" description="Helical" evidence="12">
    <location>
        <begin position="286"/>
        <end position="306"/>
    </location>
</feature>
<comment type="similarity">
    <text evidence="2 11">Belongs to the sodium:solute symporter (SSF) (TC 2.A.21) family.</text>
</comment>
<feature type="transmembrane region" description="Helical" evidence="12">
    <location>
        <begin position="95"/>
        <end position="118"/>
    </location>
</feature>
<protein>
    <recommendedName>
        <fullName evidence="14">Sodium-coupled monocarboxylate transporter 1</fullName>
    </recommendedName>
</protein>
<evidence type="ECO:0000256" key="9">
    <source>
        <dbReference type="ARBA" id="ARBA00023136"/>
    </source>
</evidence>
<dbReference type="InterPro" id="IPR038377">
    <property type="entry name" value="Na/Glc_symporter_sf"/>
</dbReference>
<keyword evidence="9 12" id="KW-0472">Membrane</keyword>
<dbReference type="InterPro" id="IPR051163">
    <property type="entry name" value="Sodium:Solute_Symporter_SSF"/>
</dbReference>
<dbReference type="Pfam" id="PF00474">
    <property type="entry name" value="SSF"/>
    <property type="match status" value="2"/>
</dbReference>
<gene>
    <name evidence="13" type="ORF">TTEB3V08_LOCUS387</name>
</gene>
<dbReference type="GO" id="GO:0005886">
    <property type="term" value="C:plasma membrane"/>
    <property type="evidence" value="ECO:0007669"/>
    <property type="project" value="UniProtKB-SubCell"/>
</dbReference>
<comment type="subcellular location">
    <subcellularLocation>
        <location evidence="1">Cell membrane</location>
        <topology evidence="1">Multi-pass membrane protein</topology>
    </subcellularLocation>
</comment>
<dbReference type="InterPro" id="IPR001734">
    <property type="entry name" value="Na/solute_symporter"/>
</dbReference>
<keyword evidence="4" id="KW-1003">Cell membrane</keyword>
<evidence type="ECO:0000256" key="8">
    <source>
        <dbReference type="ARBA" id="ARBA00023065"/>
    </source>
</evidence>
<keyword evidence="6 12" id="KW-1133">Transmembrane helix</keyword>
<evidence type="ECO:0000256" key="4">
    <source>
        <dbReference type="ARBA" id="ARBA00022475"/>
    </source>
</evidence>
<feature type="transmembrane region" description="Helical" evidence="12">
    <location>
        <begin position="64"/>
        <end position="83"/>
    </location>
</feature>
<keyword evidence="7" id="KW-0915">Sodium</keyword>
<dbReference type="GO" id="GO:0015293">
    <property type="term" value="F:symporter activity"/>
    <property type="evidence" value="ECO:0007669"/>
    <property type="project" value="TreeGrafter"/>
</dbReference>
<feature type="transmembrane region" description="Helical" evidence="12">
    <location>
        <begin position="21"/>
        <end position="44"/>
    </location>
</feature>
<feature type="transmembrane region" description="Helical" evidence="12">
    <location>
        <begin position="181"/>
        <end position="206"/>
    </location>
</feature>
<proteinExistence type="inferred from homology"/>
<dbReference type="PANTHER" id="PTHR42985">
    <property type="entry name" value="SODIUM-COUPLED MONOCARBOXYLATE TRANSPORTER"/>
    <property type="match status" value="1"/>
</dbReference>
<keyword evidence="8" id="KW-0406">Ion transport</keyword>
<name>A0A7R9FEZ7_9NEOP</name>